<sequence>MGRRRGCGHHDRRPPAWGVDSPVVGASFITAIGAFLFSMLILAVEQETLFKNLDLKGAIPRKIVLLPKFVCPFILLVYVGALVVEWYAVGPLQGKWIGHALADAGVLGAAALCCLFMIPTIALEVWKTKAMGCCIAVSEKMTRLKA</sequence>
<feature type="transmembrane region" description="Helical" evidence="1">
    <location>
        <begin position="65"/>
        <end position="88"/>
    </location>
</feature>
<gene>
    <name evidence="2" type="ORF">EJB05_49052</name>
</gene>
<evidence type="ECO:0000256" key="1">
    <source>
        <dbReference type="SAM" id="Phobius"/>
    </source>
</evidence>
<name>A0A5J9T4H2_9POAL</name>
<dbReference type="Proteomes" id="UP000324897">
    <property type="component" value="Unassembled WGS sequence"/>
</dbReference>
<keyword evidence="1" id="KW-1133">Transmembrane helix</keyword>
<protein>
    <submittedName>
        <fullName evidence="2">Uncharacterized protein</fullName>
    </submittedName>
</protein>
<dbReference type="Gramene" id="TVU05868">
    <property type="protein sequence ID" value="TVU05868"/>
    <property type="gene ID" value="EJB05_49052"/>
</dbReference>
<accession>A0A5J9T4H2</accession>
<dbReference type="AlphaFoldDB" id="A0A5J9T4H2"/>
<reference evidence="2 3" key="1">
    <citation type="journal article" date="2019" name="Sci. Rep.">
        <title>A high-quality genome of Eragrostis curvula grass provides insights into Poaceae evolution and supports new strategies to enhance forage quality.</title>
        <authorList>
            <person name="Carballo J."/>
            <person name="Santos B.A.C.M."/>
            <person name="Zappacosta D."/>
            <person name="Garbus I."/>
            <person name="Selva J.P."/>
            <person name="Gallo C.A."/>
            <person name="Diaz A."/>
            <person name="Albertini E."/>
            <person name="Caccamo M."/>
            <person name="Echenique V."/>
        </authorList>
    </citation>
    <scope>NUCLEOTIDE SEQUENCE [LARGE SCALE GENOMIC DNA]</scope>
    <source>
        <strain evidence="3">cv. Victoria</strain>
        <tissue evidence="2">Leaf</tissue>
    </source>
</reference>
<dbReference type="EMBL" id="RWGY01000051">
    <property type="protein sequence ID" value="TVU05868.1"/>
    <property type="molecule type" value="Genomic_DNA"/>
</dbReference>
<keyword evidence="1" id="KW-0472">Membrane</keyword>
<comment type="caution">
    <text evidence="2">The sequence shown here is derived from an EMBL/GenBank/DDBJ whole genome shotgun (WGS) entry which is preliminary data.</text>
</comment>
<feature type="transmembrane region" description="Helical" evidence="1">
    <location>
        <begin position="100"/>
        <end position="122"/>
    </location>
</feature>
<evidence type="ECO:0000313" key="3">
    <source>
        <dbReference type="Proteomes" id="UP000324897"/>
    </source>
</evidence>
<organism evidence="2 3">
    <name type="scientific">Eragrostis curvula</name>
    <name type="common">weeping love grass</name>
    <dbReference type="NCBI Taxonomy" id="38414"/>
    <lineage>
        <taxon>Eukaryota</taxon>
        <taxon>Viridiplantae</taxon>
        <taxon>Streptophyta</taxon>
        <taxon>Embryophyta</taxon>
        <taxon>Tracheophyta</taxon>
        <taxon>Spermatophyta</taxon>
        <taxon>Magnoliopsida</taxon>
        <taxon>Liliopsida</taxon>
        <taxon>Poales</taxon>
        <taxon>Poaceae</taxon>
        <taxon>PACMAD clade</taxon>
        <taxon>Chloridoideae</taxon>
        <taxon>Eragrostideae</taxon>
        <taxon>Eragrostidinae</taxon>
        <taxon>Eragrostis</taxon>
    </lineage>
</organism>
<proteinExistence type="predicted"/>
<evidence type="ECO:0000313" key="2">
    <source>
        <dbReference type="EMBL" id="TVU05868.1"/>
    </source>
</evidence>
<feature type="transmembrane region" description="Helical" evidence="1">
    <location>
        <begin position="23"/>
        <end position="44"/>
    </location>
</feature>
<keyword evidence="3" id="KW-1185">Reference proteome</keyword>
<keyword evidence="1" id="KW-0812">Transmembrane</keyword>